<reference evidence="3" key="1">
    <citation type="journal article" date="2014" name="Science">
        <title>Ancient hybridizations among the ancestral genomes of bread wheat.</title>
        <authorList>
            <consortium name="International Wheat Genome Sequencing Consortium,"/>
            <person name="Marcussen T."/>
            <person name="Sandve S.R."/>
            <person name="Heier L."/>
            <person name="Spannagl M."/>
            <person name="Pfeifer M."/>
            <person name="Jakobsen K.S."/>
            <person name="Wulff B.B."/>
            <person name="Steuernagel B."/>
            <person name="Mayer K.F."/>
            <person name="Olsen O.A."/>
        </authorList>
    </citation>
    <scope>NUCLEOTIDE SEQUENCE [LARGE SCALE GENOMIC DNA]</scope>
    <source>
        <strain evidence="3">cv. AL8/78</strain>
    </source>
</reference>
<dbReference type="Gramene" id="AET3Gv20768900.1">
    <property type="protein sequence ID" value="AET3Gv20768900.1"/>
    <property type="gene ID" value="AET3Gv20768900"/>
</dbReference>
<dbReference type="AlphaFoldDB" id="A0A453FSU7"/>
<feature type="region of interest" description="Disordered" evidence="1">
    <location>
        <begin position="152"/>
        <end position="227"/>
    </location>
</feature>
<reference evidence="3" key="2">
    <citation type="journal article" date="2017" name="Nat. Plants">
        <title>The Aegilops tauschii genome reveals multiple impacts of transposons.</title>
        <authorList>
            <person name="Zhao G."/>
            <person name="Zou C."/>
            <person name="Li K."/>
            <person name="Wang K."/>
            <person name="Li T."/>
            <person name="Gao L."/>
            <person name="Zhang X."/>
            <person name="Wang H."/>
            <person name="Yang Z."/>
            <person name="Liu X."/>
            <person name="Jiang W."/>
            <person name="Mao L."/>
            <person name="Kong X."/>
            <person name="Jiao Y."/>
            <person name="Jia J."/>
        </authorList>
    </citation>
    <scope>NUCLEOTIDE SEQUENCE [LARGE SCALE GENOMIC DNA]</scope>
    <source>
        <strain evidence="3">cv. AL8/78</strain>
    </source>
</reference>
<reference evidence="2" key="3">
    <citation type="journal article" date="2017" name="Nature">
        <title>Genome sequence of the progenitor of the wheat D genome Aegilops tauschii.</title>
        <authorList>
            <person name="Luo M.C."/>
            <person name="Gu Y.Q."/>
            <person name="Puiu D."/>
            <person name="Wang H."/>
            <person name="Twardziok S.O."/>
            <person name="Deal K.R."/>
            <person name="Huo N."/>
            <person name="Zhu T."/>
            <person name="Wang L."/>
            <person name="Wang Y."/>
            <person name="McGuire P.E."/>
            <person name="Liu S."/>
            <person name="Long H."/>
            <person name="Ramasamy R.K."/>
            <person name="Rodriguez J.C."/>
            <person name="Van S.L."/>
            <person name="Yuan L."/>
            <person name="Wang Z."/>
            <person name="Xia Z."/>
            <person name="Xiao L."/>
            <person name="Anderson O.D."/>
            <person name="Ouyang S."/>
            <person name="Liang Y."/>
            <person name="Zimin A.V."/>
            <person name="Pertea G."/>
            <person name="Qi P."/>
            <person name="Bennetzen J.L."/>
            <person name="Dai X."/>
            <person name="Dawson M.W."/>
            <person name="Muller H.G."/>
            <person name="Kugler K."/>
            <person name="Rivarola-Duarte L."/>
            <person name="Spannagl M."/>
            <person name="Mayer K.F.X."/>
            <person name="Lu F.H."/>
            <person name="Bevan M.W."/>
            <person name="Leroy P."/>
            <person name="Li P."/>
            <person name="You F.M."/>
            <person name="Sun Q."/>
            <person name="Liu Z."/>
            <person name="Lyons E."/>
            <person name="Wicker T."/>
            <person name="Salzberg S.L."/>
            <person name="Devos K.M."/>
            <person name="Dvorak J."/>
        </authorList>
    </citation>
    <scope>NUCLEOTIDE SEQUENCE [LARGE SCALE GENOMIC DNA]</scope>
    <source>
        <strain evidence="2">cv. AL8/78</strain>
    </source>
</reference>
<organism evidence="2 3">
    <name type="scientific">Aegilops tauschii subsp. strangulata</name>
    <name type="common">Goatgrass</name>
    <dbReference type="NCBI Taxonomy" id="200361"/>
    <lineage>
        <taxon>Eukaryota</taxon>
        <taxon>Viridiplantae</taxon>
        <taxon>Streptophyta</taxon>
        <taxon>Embryophyta</taxon>
        <taxon>Tracheophyta</taxon>
        <taxon>Spermatophyta</taxon>
        <taxon>Magnoliopsida</taxon>
        <taxon>Liliopsida</taxon>
        <taxon>Poales</taxon>
        <taxon>Poaceae</taxon>
        <taxon>BOP clade</taxon>
        <taxon>Pooideae</taxon>
        <taxon>Triticodae</taxon>
        <taxon>Triticeae</taxon>
        <taxon>Triticinae</taxon>
        <taxon>Aegilops</taxon>
    </lineage>
</organism>
<accession>A0A453FSU7</accession>
<feature type="compositionally biased region" description="Basic and acidic residues" evidence="1">
    <location>
        <begin position="177"/>
        <end position="189"/>
    </location>
</feature>
<keyword evidence="3" id="KW-1185">Reference proteome</keyword>
<reference evidence="2" key="5">
    <citation type="journal article" date="2021" name="G3 (Bethesda)">
        <title>Aegilops tauschii genome assembly Aet v5.0 features greater sequence contiguity and improved annotation.</title>
        <authorList>
            <person name="Wang L."/>
            <person name="Zhu T."/>
            <person name="Rodriguez J.C."/>
            <person name="Deal K.R."/>
            <person name="Dubcovsky J."/>
            <person name="McGuire P.E."/>
            <person name="Lux T."/>
            <person name="Spannagl M."/>
            <person name="Mayer K.F.X."/>
            <person name="Baldrich P."/>
            <person name="Meyers B.C."/>
            <person name="Huo N."/>
            <person name="Gu Y.Q."/>
            <person name="Zhou H."/>
            <person name="Devos K.M."/>
            <person name="Bennetzen J.L."/>
            <person name="Unver T."/>
            <person name="Budak H."/>
            <person name="Gulick P.J."/>
            <person name="Galiba G."/>
            <person name="Kalapos B."/>
            <person name="Nelson D.R."/>
            <person name="Li P."/>
            <person name="You F.M."/>
            <person name="Luo M.C."/>
            <person name="Dvorak J."/>
        </authorList>
    </citation>
    <scope>NUCLEOTIDE SEQUENCE [LARGE SCALE GENOMIC DNA]</scope>
    <source>
        <strain evidence="2">cv. AL8/78</strain>
    </source>
</reference>
<dbReference type="EnsemblPlants" id="AET3Gv20768900.1">
    <property type="protein sequence ID" value="AET3Gv20768900.1"/>
    <property type="gene ID" value="AET3Gv20768900"/>
</dbReference>
<protein>
    <submittedName>
        <fullName evidence="2">Uncharacterized protein</fullName>
    </submittedName>
</protein>
<sequence>EPSTKEKAPGPRRRYHNQPPFSSLLFSSNTAARPREGRGFLGGGAASERGEENDDGNGEGRVDDGGGGGGGEQRAEGRGGGAQPAAGLPLPPHGRRARRALPLQEGGRPAAARAHHRRGRSLQVQPLGSAREGAVREQGVVLLHAARPQVPQRLAPQPLRRHRLLEGHGRRQARGAQGERRPDGRHQEGARLLLRQGAQGRQDRLDHARVPHRRSRPRARQEGVPQGNPGVFHFAVCSPTILIDQY</sequence>
<evidence type="ECO:0000313" key="2">
    <source>
        <dbReference type="EnsemblPlants" id="AET3Gv20768900.1"/>
    </source>
</evidence>
<evidence type="ECO:0000313" key="3">
    <source>
        <dbReference type="Proteomes" id="UP000015105"/>
    </source>
</evidence>
<feature type="region of interest" description="Disordered" evidence="1">
    <location>
        <begin position="1"/>
        <end position="132"/>
    </location>
</feature>
<feature type="compositionally biased region" description="Gly residues" evidence="1">
    <location>
        <begin position="65"/>
        <end position="82"/>
    </location>
</feature>
<reference evidence="2" key="4">
    <citation type="submission" date="2019-03" db="UniProtKB">
        <authorList>
            <consortium name="EnsemblPlants"/>
        </authorList>
    </citation>
    <scope>IDENTIFICATION</scope>
</reference>
<proteinExistence type="predicted"/>
<evidence type="ECO:0000256" key="1">
    <source>
        <dbReference type="SAM" id="MobiDB-lite"/>
    </source>
</evidence>
<dbReference type="Proteomes" id="UP000015105">
    <property type="component" value="Chromosome 3D"/>
</dbReference>
<name>A0A453FSU7_AEGTS</name>
<feature type="compositionally biased region" description="Polar residues" evidence="1">
    <location>
        <begin position="19"/>
        <end position="31"/>
    </location>
</feature>